<organism evidence="24 25">
    <name type="scientific">Orchesella dallaii</name>
    <dbReference type="NCBI Taxonomy" id="48710"/>
    <lineage>
        <taxon>Eukaryota</taxon>
        <taxon>Metazoa</taxon>
        <taxon>Ecdysozoa</taxon>
        <taxon>Arthropoda</taxon>
        <taxon>Hexapoda</taxon>
        <taxon>Collembola</taxon>
        <taxon>Entomobryomorpha</taxon>
        <taxon>Entomobryoidea</taxon>
        <taxon>Orchesellidae</taxon>
        <taxon>Orchesellinae</taxon>
        <taxon>Orchesella</taxon>
    </lineage>
</organism>
<evidence type="ECO:0000256" key="12">
    <source>
        <dbReference type="ARBA" id="ARBA00022801"/>
    </source>
</evidence>
<dbReference type="EMBL" id="CAXLJM020000004">
    <property type="protein sequence ID" value="CAL8070588.1"/>
    <property type="molecule type" value="Genomic_DNA"/>
</dbReference>
<evidence type="ECO:0000256" key="11">
    <source>
        <dbReference type="ARBA" id="ARBA00022729"/>
    </source>
</evidence>
<evidence type="ECO:0000259" key="23">
    <source>
        <dbReference type="Pfam" id="PF04389"/>
    </source>
</evidence>
<dbReference type="Pfam" id="PF04389">
    <property type="entry name" value="Peptidase_M28"/>
    <property type="match status" value="1"/>
</dbReference>
<keyword evidence="10" id="KW-0479">Metal-binding</keyword>
<feature type="domain" description="Peptidase M28" evidence="23">
    <location>
        <begin position="307"/>
        <end position="492"/>
    </location>
</feature>
<evidence type="ECO:0000256" key="20">
    <source>
        <dbReference type="ARBA" id="ARBA00025833"/>
    </source>
</evidence>
<gene>
    <name evidence="24" type="ORF">ODALV1_LOCUS1319</name>
</gene>
<feature type="chain" id="PRO_5047518933" description="Carboxypeptidase Q" evidence="22">
    <location>
        <begin position="24"/>
        <end position="523"/>
    </location>
</feature>
<evidence type="ECO:0000256" key="9">
    <source>
        <dbReference type="ARBA" id="ARBA00022670"/>
    </source>
</evidence>
<keyword evidence="7" id="KW-0964">Secreted</keyword>
<evidence type="ECO:0000313" key="24">
    <source>
        <dbReference type="EMBL" id="CAL8070588.1"/>
    </source>
</evidence>
<evidence type="ECO:0000256" key="7">
    <source>
        <dbReference type="ARBA" id="ARBA00022525"/>
    </source>
</evidence>
<evidence type="ECO:0000256" key="15">
    <source>
        <dbReference type="ARBA" id="ARBA00023034"/>
    </source>
</evidence>
<keyword evidence="18" id="KW-0325">Glycoprotein</keyword>
<keyword evidence="9" id="KW-0645">Protease</keyword>
<evidence type="ECO:0000256" key="2">
    <source>
        <dbReference type="ARBA" id="ARBA00004371"/>
    </source>
</evidence>
<evidence type="ECO:0000256" key="22">
    <source>
        <dbReference type="SAM" id="SignalP"/>
    </source>
</evidence>
<dbReference type="Proteomes" id="UP001642540">
    <property type="component" value="Unassembled WGS sequence"/>
</dbReference>
<comment type="similarity">
    <text evidence="5">Belongs to the peptidase M28 family.</text>
</comment>
<evidence type="ECO:0000313" key="25">
    <source>
        <dbReference type="Proteomes" id="UP001642540"/>
    </source>
</evidence>
<evidence type="ECO:0000256" key="18">
    <source>
        <dbReference type="ARBA" id="ARBA00023180"/>
    </source>
</evidence>
<keyword evidence="19" id="KW-0458">Lysosome</keyword>
<evidence type="ECO:0000256" key="1">
    <source>
        <dbReference type="ARBA" id="ARBA00004240"/>
    </source>
</evidence>
<evidence type="ECO:0000256" key="16">
    <source>
        <dbReference type="ARBA" id="ARBA00023049"/>
    </source>
</evidence>
<keyword evidence="16" id="KW-0482">Metalloprotease</keyword>
<evidence type="ECO:0000256" key="6">
    <source>
        <dbReference type="ARBA" id="ARBA00014116"/>
    </source>
</evidence>
<dbReference type="InterPro" id="IPR007484">
    <property type="entry name" value="Peptidase_M28"/>
</dbReference>
<keyword evidence="11 22" id="KW-0732">Signal</keyword>
<evidence type="ECO:0000256" key="13">
    <source>
        <dbReference type="ARBA" id="ARBA00022824"/>
    </source>
</evidence>
<dbReference type="PANTHER" id="PTHR12053">
    <property type="entry name" value="PROTEASE FAMILY M28 PLASMA GLUTAMATE CARBOXYPEPTIDASE-RELATED"/>
    <property type="match status" value="1"/>
</dbReference>
<evidence type="ECO:0000256" key="21">
    <source>
        <dbReference type="ARBA" id="ARBA00033328"/>
    </source>
</evidence>
<accession>A0ABP1PLA3</accession>
<comment type="subcellular location">
    <subcellularLocation>
        <location evidence="1">Endoplasmic reticulum</location>
    </subcellularLocation>
    <subcellularLocation>
        <location evidence="3">Golgi apparatus</location>
    </subcellularLocation>
    <subcellularLocation>
        <location evidence="2">Lysosome</location>
    </subcellularLocation>
    <subcellularLocation>
        <location evidence="4">Secreted</location>
    </subcellularLocation>
</comment>
<keyword evidence="25" id="KW-1185">Reference proteome</keyword>
<dbReference type="InterPro" id="IPR039866">
    <property type="entry name" value="CPQ"/>
</dbReference>
<comment type="caution">
    <text evidence="24">The sequence shown here is derived from an EMBL/GenBank/DDBJ whole genome shotgun (WGS) entry which is preliminary data.</text>
</comment>
<evidence type="ECO:0000256" key="14">
    <source>
        <dbReference type="ARBA" id="ARBA00022833"/>
    </source>
</evidence>
<dbReference type="PANTHER" id="PTHR12053:SF3">
    <property type="entry name" value="CARBOXYPEPTIDASE Q"/>
    <property type="match status" value="1"/>
</dbReference>
<dbReference type="Gene3D" id="3.40.630.10">
    <property type="entry name" value="Zn peptidases"/>
    <property type="match status" value="1"/>
</dbReference>
<evidence type="ECO:0000256" key="19">
    <source>
        <dbReference type="ARBA" id="ARBA00023228"/>
    </source>
</evidence>
<evidence type="ECO:0000256" key="17">
    <source>
        <dbReference type="ARBA" id="ARBA00023145"/>
    </source>
</evidence>
<dbReference type="SUPFAM" id="SSF53187">
    <property type="entry name" value="Zn-dependent exopeptidases"/>
    <property type="match status" value="1"/>
</dbReference>
<evidence type="ECO:0000256" key="10">
    <source>
        <dbReference type="ARBA" id="ARBA00022723"/>
    </source>
</evidence>
<sequence length="523" mass="57078">MDLKHILSATVACLLLLLDFTNGAGISNSHVPKSTRHLASDAIGYSYKESSGRYSKGSNAIENCSVLINEDLVREIASYQPIADQIIEAVMNGNWKGKAYEALHDLVDKYPIRLSGFQNLEDSIDYMMEKMRAYGYENVRGEEVPVPHWVRGEESADMLEPHQKKLRLLGLGSTVGTPEEGITGDVLVVKSFADLDAKRDQAQGKIVVYNQGWLGSYPATNIYRTNGASHASQYGAVATLIQSVAPFSLDTPHTGAQVYWANVTKIPTACITMEDADFMYRLQEKGEQLRVHVKLLDYNLPVTTSRNVIGEIVGSTIQTEYVGVSGHIDSWDVGQGAMDDGGGVMVSVIALAVLKDLGLRSKRTLQTILWTSEEPGLVGVEGFAAQHLDILANYSVIFESDEGTFKPNGLDFAGSEAAGCIVNEVLKLTASINTTIYTMYPEVSSDITKLQALGVPGLQNNNDDDLYFWYHHTEADTITMMDSEELDLNTALFAVSSFVLADISAKLPRDPPSVARTVVETGC</sequence>
<evidence type="ECO:0000256" key="3">
    <source>
        <dbReference type="ARBA" id="ARBA00004555"/>
    </source>
</evidence>
<reference evidence="24 25" key="1">
    <citation type="submission" date="2024-08" db="EMBL/GenBank/DDBJ databases">
        <authorList>
            <person name="Cucini C."/>
            <person name="Frati F."/>
        </authorList>
    </citation>
    <scope>NUCLEOTIDE SEQUENCE [LARGE SCALE GENOMIC DNA]</scope>
</reference>
<dbReference type="Gene3D" id="3.50.30.30">
    <property type="match status" value="1"/>
</dbReference>
<keyword evidence="8" id="KW-0121">Carboxypeptidase</keyword>
<keyword evidence="13" id="KW-0256">Endoplasmic reticulum</keyword>
<comment type="subunit">
    <text evidence="20">Homodimer. The monomeric form is inactive while the homodimer is active.</text>
</comment>
<keyword evidence="17" id="KW-0865">Zymogen</keyword>
<evidence type="ECO:0000256" key="8">
    <source>
        <dbReference type="ARBA" id="ARBA00022645"/>
    </source>
</evidence>
<proteinExistence type="inferred from homology"/>
<keyword evidence="15" id="KW-0333">Golgi apparatus</keyword>
<protein>
    <recommendedName>
        <fullName evidence="6">Carboxypeptidase Q</fullName>
    </recommendedName>
    <alternativeName>
        <fullName evidence="21">Plasma glutamate carboxypeptidase</fullName>
    </alternativeName>
</protein>
<feature type="signal peptide" evidence="22">
    <location>
        <begin position="1"/>
        <end position="23"/>
    </location>
</feature>
<evidence type="ECO:0000256" key="5">
    <source>
        <dbReference type="ARBA" id="ARBA00010918"/>
    </source>
</evidence>
<keyword evidence="14" id="KW-0862">Zinc</keyword>
<keyword evidence="12" id="KW-0378">Hydrolase</keyword>
<evidence type="ECO:0000256" key="4">
    <source>
        <dbReference type="ARBA" id="ARBA00004613"/>
    </source>
</evidence>
<name>A0ABP1PLA3_9HEXA</name>